<dbReference type="PROSITE" id="PS51257">
    <property type="entry name" value="PROKAR_LIPOPROTEIN"/>
    <property type="match status" value="1"/>
</dbReference>
<accession>S7VC23</accession>
<dbReference type="EMBL" id="ATNM01000136">
    <property type="protein sequence ID" value="EPR67122.1"/>
    <property type="molecule type" value="Genomic_DNA"/>
</dbReference>
<organism evidence="1 2">
    <name type="scientific">Cyclobacterium qasimii M12-11B</name>
    <dbReference type="NCBI Taxonomy" id="641524"/>
    <lineage>
        <taxon>Bacteria</taxon>
        <taxon>Pseudomonadati</taxon>
        <taxon>Bacteroidota</taxon>
        <taxon>Cytophagia</taxon>
        <taxon>Cytophagales</taxon>
        <taxon>Cyclobacteriaceae</taxon>
        <taxon>Cyclobacterium</taxon>
    </lineage>
</organism>
<gene>
    <name evidence="1" type="ORF">ADICYQ_3992</name>
</gene>
<evidence type="ECO:0000313" key="2">
    <source>
        <dbReference type="Proteomes" id="UP000014974"/>
    </source>
</evidence>
<dbReference type="AlphaFoldDB" id="S7VC23"/>
<protein>
    <submittedName>
        <fullName evidence="1">Uncharacterized protein</fullName>
    </submittedName>
</protein>
<name>S7VC23_9BACT</name>
<reference evidence="1 2" key="1">
    <citation type="journal article" date="2013" name="Genome Announc.">
        <title>Draft Genome Sequence of Cyclobacterium qasimii Strain M12-11BT, Isolated from Arctic Marine Sediment.</title>
        <authorList>
            <person name="Shivaji S."/>
            <person name="Ara S."/>
            <person name="Singh A."/>
            <person name="Kumar Pinnaka A."/>
        </authorList>
    </citation>
    <scope>NUCLEOTIDE SEQUENCE [LARGE SCALE GENOMIC DNA]</scope>
    <source>
        <strain evidence="1 2">M12-11B</strain>
    </source>
</reference>
<sequence length="52" mass="6086">MKTFLLRNKITHYKAIKLNTESENSPPFIQTTFSCLFNRIETRQRKVALEGA</sequence>
<proteinExistence type="predicted"/>
<evidence type="ECO:0000313" key="1">
    <source>
        <dbReference type="EMBL" id="EPR67122.1"/>
    </source>
</evidence>
<comment type="caution">
    <text evidence="1">The sequence shown here is derived from an EMBL/GenBank/DDBJ whole genome shotgun (WGS) entry which is preliminary data.</text>
</comment>
<dbReference type="Proteomes" id="UP000014974">
    <property type="component" value="Unassembled WGS sequence"/>
</dbReference>